<accession>A0A1H2ALR0</accession>
<dbReference type="STRING" id="630515.SAMN04489812_6039"/>
<keyword evidence="2" id="KW-1185">Reference proteome</keyword>
<sequence>MIGSPDTRLVVLRGNSGSGKSTVSRRLRQRLGRGVAWVEQDHLRRVVLAEHDRPGLPNIGLIDQTARYALDAGYHVVLDGILLADRYGPMINGLISDHRGRSGLFYFDIPVEETVRRHRSRPHAAEIGEGRLRSWYNAGDQLGRPGELIIGPGSAVDATVELIIGRVGFPPAPICDRTQPADHLDANS</sequence>
<dbReference type="RefSeq" id="WP_091531164.1">
    <property type="nucleotide sequence ID" value="NZ_LT629772.1"/>
</dbReference>
<organism evidence="1 2">
    <name type="scientific">Microlunatus soli</name>
    <dbReference type="NCBI Taxonomy" id="630515"/>
    <lineage>
        <taxon>Bacteria</taxon>
        <taxon>Bacillati</taxon>
        <taxon>Actinomycetota</taxon>
        <taxon>Actinomycetes</taxon>
        <taxon>Propionibacteriales</taxon>
        <taxon>Propionibacteriaceae</taxon>
        <taxon>Microlunatus</taxon>
    </lineage>
</organism>
<dbReference type="Gene3D" id="3.40.50.300">
    <property type="entry name" value="P-loop containing nucleotide triphosphate hydrolases"/>
    <property type="match status" value="1"/>
</dbReference>
<protein>
    <submittedName>
        <fullName evidence="1">AAA domain-containing protein</fullName>
    </submittedName>
</protein>
<dbReference type="AlphaFoldDB" id="A0A1H2ALR0"/>
<name>A0A1H2ALR0_9ACTN</name>
<proteinExistence type="predicted"/>
<dbReference type="Proteomes" id="UP000199103">
    <property type="component" value="Chromosome I"/>
</dbReference>
<reference evidence="1 2" key="1">
    <citation type="submission" date="2016-10" db="EMBL/GenBank/DDBJ databases">
        <authorList>
            <person name="de Groot N.N."/>
        </authorList>
    </citation>
    <scope>NUCLEOTIDE SEQUENCE [LARGE SCALE GENOMIC DNA]</scope>
    <source>
        <strain evidence="1 2">DSM 21800</strain>
    </source>
</reference>
<evidence type="ECO:0000313" key="2">
    <source>
        <dbReference type="Proteomes" id="UP000199103"/>
    </source>
</evidence>
<dbReference type="Pfam" id="PF13671">
    <property type="entry name" value="AAA_33"/>
    <property type="match status" value="1"/>
</dbReference>
<dbReference type="OrthoDB" id="9781848at2"/>
<dbReference type="EMBL" id="LT629772">
    <property type="protein sequence ID" value="SDT46809.1"/>
    <property type="molecule type" value="Genomic_DNA"/>
</dbReference>
<gene>
    <name evidence="1" type="ORF">SAMN04489812_6039</name>
</gene>
<evidence type="ECO:0000313" key="1">
    <source>
        <dbReference type="EMBL" id="SDT46809.1"/>
    </source>
</evidence>
<dbReference type="SUPFAM" id="SSF52540">
    <property type="entry name" value="P-loop containing nucleoside triphosphate hydrolases"/>
    <property type="match status" value="1"/>
</dbReference>
<dbReference type="InterPro" id="IPR027417">
    <property type="entry name" value="P-loop_NTPase"/>
</dbReference>